<dbReference type="PROSITE" id="PS50927">
    <property type="entry name" value="BULB_LECTIN"/>
    <property type="match status" value="1"/>
</dbReference>
<proteinExistence type="predicted"/>
<dbReference type="Proteomes" id="UP000249163">
    <property type="component" value="Chromosome"/>
</dbReference>
<dbReference type="SUPFAM" id="SSF51110">
    <property type="entry name" value="alpha-D-mannose-specific plant lectins"/>
    <property type="match status" value="1"/>
</dbReference>
<evidence type="ECO:0000313" key="2">
    <source>
        <dbReference type="EMBL" id="AWV35185.1"/>
    </source>
</evidence>
<dbReference type="CDD" id="cd00028">
    <property type="entry name" value="B_lectin"/>
    <property type="match status" value="1"/>
</dbReference>
<sequence length="114" mass="12475">MDRLLPGQKLDKGQSIQSSNGLYTLILQQDGNLVIYSQGKAIWASNTAGRAVSQAIMQTDGNFVIYGYPNAVWATGTNGWNNAYIVMQDDGNLVVYGFKAAWASGTNRVTYRSF</sequence>
<dbReference type="Gene3D" id="2.90.10.10">
    <property type="entry name" value="Bulb-type lectin domain"/>
    <property type="match status" value="3"/>
</dbReference>
<reference evidence="2 3" key="1">
    <citation type="submission" date="2017-06" db="EMBL/GenBank/DDBJ databases">
        <title>Complete genome sequence of Paenibacillus odorifer CBA7130.</title>
        <authorList>
            <person name="Nam Y.-D."/>
            <person name="Kang J."/>
            <person name="Chung W.-H."/>
        </authorList>
    </citation>
    <scope>NUCLEOTIDE SEQUENCE [LARGE SCALE GENOMIC DNA]</scope>
    <source>
        <strain evidence="2 3">CBA7130</strain>
    </source>
</reference>
<evidence type="ECO:0000259" key="1">
    <source>
        <dbReference type="PROSITE" id="PS50927"/>
    </source>
</evidence>
<protein>
    <submittedName>
        <fullName evidence="2">Lectin</fullName>
    </submittedName>
</protein>
<gene>
    <name evidence="2" type="ORF">CD191_22510</name>
</gene>
<organism evidence="2 3">
    <name type="scientific">Paenibacillus odorifer</name>
    <dbReference type="NCBI Taxonomy" id="189426"/>
    <lineage>
        <taxon>Bacteria</taxon>
        <taxon>Bacillati</taxon>
        <taxon>Bacillota</taxon>
        <taxon>Bacilli</taxon>
        <taxon>Bacillales</taxon>
        <taxon>Paenibacillaceae</taxon>
        <taxon>Paenibacillus</taxon>
    </lineage>
</organism>
<accession>A0AAD0KNV2</accession>
<dbReference type="EMBL" id="CP021965">
    <property type="protein sequence ID" value="AWV35185.1"/>
    <property type="molecule type" value="Genomic_DNA"/>
</dbReference>
<dbReference type="InterPro" id="IPR001480">
    <property type="entry name" value="Bulb-type_lectin_dom"/>
</dbReference>
<name>A0AAD0KNV2_9BACL</name>
<dbReference type="RefSeq" id="WP_111505207.1">
    <property type="nucleotide sequence ID" value="NZ_CP021965.1"/>
</dbReference>
<feature type="domain" description="Bulb-type lectin" evidence="1">
    <location>
        <begin position="1"/>
        <end position="108"/>
    </location>
</feature>
<dbReference type="SMART" id="SM00108">
    <property type="entry name" value="B_lectin"/>
    <property type="match status" value="1"/>
</dbReference>
<dbReference type="InterPro" id="IPR036426">
    <property type="entry name" value="Bulb-type_lectin_dom_sf"/>
</dbReference>
<evidence type="ECO:0000313" key="3">
    <source>
        <dbReference type="Proteomes" id="UP000249163"/>
    </source>
</evidence>
<dbReference type="AlphaFoldDB" id="A0AAD0KNV2"/>